<reference evidence="2 3" key="1">
    <citation type="submission" date="2021-03" db="EMBL/GenBank/DDBJ databases">
        <title>Sequencing the genomes of 1000 actinobacteria strains.</title>
        <authorList>
            <person name="Klenk H.-P."/>
        </authorList>
    </citation>
    <scope>NUCLEOTIDE SEQUENCE [LARGE SCALE GENOMIC DNA]</scope>
    <source>
        <strain evidence="2 3">DSM 15797</strain>
    </source>
</reference>
<dbReference type="Proteomes" id="UP001296993">
    <property type="component" value="Unassembled WGS sequence"/>
</dbReference>
<name>A0ABS4XCF8_9MICC</name>
<gene>
    <name evidence="2" type="ORF">JOF47_001584</name>
</gene>
<feature type="compositionally biased region" description="Pro residues" evidence="1">
    <location>
        <begin position="240"/>
        <end position="250"/>
    </location>
</feature>
<comment type="caution">
    <text evidence="2">The sequence shown here is derived from an EMBL/GenBank/DDBJ whole genome shotgun (WGS) entry which is preliminary data.</text>
</comment>
<feature type="compositionally biased region" description="Low complexity" evidence="1">
    <location>
        <begin position="152"/>
        <end position="161"/>
    </location>
</feature>
<feature type="region of interest" description="Disordered" evidence="1">
    <location>
        <begin position="210"/>
        <end position="250"/>
    </location>
</feature>
<sequence length="250" mass="27189">MRLWHAATIFHSRGAFQPPQQQVLALPGVDLPEDRLHEGLAPGMDLLPDLGLQLPGHSLTGGGIGRNPAPRRCEDRVPCFMRAAEMENPVPGSAFRSRAISRFAFEQYPVSTSHFRGISPGFSRFFQPWDPIPGSRWLPGSSPRRRWPGHCSSMSPAPKRPSAARRRRGTHTPNTRWPRGVPVDSPAFYGFFESPFPNAAPCTEWAFSSGRRGFVPGPSEEGPGNGGAGVGPQDLRGPKPASPLPPCGPY</sequence>
<keyword evidence="3" id="KW-1185">Reference proteome</keyword>
<accession>A0ABS4XCF8</accession>
<evidence type="ECO:0000313" key="3">
    <source>
        <dbReference type="Proteomes" id="UP001296993"/>
    </source>
</evidence>
<feature type="region of interest" description="Disordered" evidence="1">
    <location>
        <begin position="140"/>
        <end position="179"/>
    </location>
</feature>
<evidence type="ECO:0000256" key="1">
    <source>
        <dbReference type="SAM" id="MobiDB-lite"/>
    </source>
</evidence>
<dbReference type="EMBL" id="JAGIOF010000001">
    <property type="protein sequence ID" value="MBP2386073.1"/>
    <property type="molecule type" value="Genomic_DNA"/>
</dbReference>
<protein>
    <submittedName>
        <fullName evidence="2">Uncharacterized protein</fullName>
    </submittedName>
</protein>
<proteinExistence type="predicted"/>
<organism evidence="2 3">
    <name type="scientific">Paeniglutamicibacter kerguelensis</name>
    <dbReference type="NCBI Taxonomy" id="254788"/>
    <lineage>
        <taxon>Bacteria</taxon>
        <taxon>Bacillati</taxon>
        <taxon>Actinomycetota</taxon>
        <taxon>Actinomycetes</taxon>
        <taxon>Micrococcales</taxon>
        <taxon>Micrococcaceae</taxon>
        <taxon>Paeniglutamicibacter</taxon>
    </lineage>
</organism>
<evidence type="ECO:0000313" key="2">
    <source>
        <dbReference type="EMBL" id="MBP2386073.1"/>
    </source>
</evidence>